<dbReference type="SMART" id="SM00278">
    <property type="entry name" value="HhH1"/>
    <property type="match status" value="3"/>
</dbReference>
<dbReference type="Proteomes" id="UP000249799">
    <property type="component" value="Chromosome"/>
</dbReference>
<dbReference type="InterPro" id="IPR003583">
    <property type="entry name" value="Hlx-hairpin-Hlx_DNA-bd_motif"/>
</dbReference>
<gene>
    <name evidence="11" type="primary">ligA</name>
    <name evidence="12" type="ORF">DN745_01650</name>
</gene>
<dbReference type="Pfam" id="PF01653">
    <property type="entry name" value="DNA_ligase_aden"/>
    <property type="match status" value="1"/>
</dbReference>
<evidence type="ECO:0000256" key="8">
    <source>
        <dbReference type="ARBA" id="ARBA00023027"/>
    </source>
</evidence>
<feature type="binding site" evidence="11">
    <location>
        <position position="417"/>
    </location>
    <ligand>
        <name>Zn(2+)</name>
        <dbReference type="ChEBI" id="CHEBI:29105"/>
    </ligand>
</feature>
<dbReference type="EMBL" id="CP030032">
    <property type="protein sequence ID" value="AWV88105.1"/>
    <property type="molecule type" value="Genomic_DNA"/>
</dbReference>
<evidence type="ECO:0000256" key="4">
    <source>
        <dbReference type="ARBA" id="ARBA00022723"/>
    </source>
</evidence>
<dbReference type="SUPFAM" id="SSF52113">
    <property type="entry name" value="BRCT domain"/>
    <property type="match status" value="1"/>
</dbReference>
<dbReference type="NCBIfam" id="TIGR00575">
    <property type="entry name" value="dnlj"/>
    <property type="match status" value="1"/>
</dbReference>
<dbReference type="Pfam" id="PF03120">
    <property type="entry name" value="OB_DNA_ligase"/>
    <property type="match status" value="1"/>
</dbReference>
<keyword evidence="6 11" id="KW-0862">Zinc</keyword>
<dbReference type="PIRSF" id="PIRSF001604">
    <property type="entry name" value="LigA"/>
    <property type="match status" value="1"/>
</dbReference>
<evidence type="ECO:0000256" key="2">
    <source>
        <dbReference type="ARBA" id="ARBA00022598"/>
    </source>
</evidence>
<dbReference type="KEGG" id="bsed:DN745_01650"/>
<dbReference type="GO" id="GO:0046872">
    <property type="term" value="F:metal ion binding"/>
    <property type="evidence" value="ECO:0007669"/>
    <property type="project" value="UniProtKB-KW"/>
</dbReference>
<evidence type="ECO:0000256" key="11">
    <source>
        <dbReference type="HAMAP-Rule" id="MF_01588"/>
    </source>
</evidence>
<comment type="catalytic activity">
    <reaction evidence="10 11">
        <text>NAD(+) + (deoxyribonucleotide)n-3'-hydroxyl + 5'-phospho-(deoxyribonucleotide)m = (deoxyribonucleotide)n+m + AMP + beta-nicotinamide D-nucleotide.</text>
        <dbReference type="EC" id="6.5.1.2"/>
    </reaction>
</comment>
<dbReference type="SUPFAM" id="SSF56091">
    <property type="entry name" value="DNA ligase/mRNA capping enzyme, catalytic domain"/>
    <property type="match status" value="1"/>
</dbReference>
<organism evidence="12 13">
    <name type="scientific">Bradymonas sediminis</name>
    <dbReference type="NCBI Taxonomy" id="1548548"/>
    <lineage>
        <taxon>Bacteria</taxon>
        <taxon>Deltaproteobacteria</taxon>
        <taxon>Bradymonadales</taxon>
        <taxon>Bradymonadaceae</taxon>
        <taxon>Bradymonas</taxon>
    </lineage>
</organism>
<dbReference type="SMART" id="SM00532">
    <property type="entry name" value="LIGANc"/>
    <property type="match status" value="1"/>
</dbReference>
<dbReference type="Gene3D" id="1.10.150.20">
    <property type="entry name" value="5' to 3' exonuclease, C-terminal subdomain"/>
    <property type="match status" value="2"/>
</dbReference>
<comment type="caution">
    <text evidence="11">Lacks conserved residue(s) required for the propagation of feature annotation.</text>
</comment>
<dbReference type="InterPro" id="IPR001679">
    <property type="entry name" value="DNA_ligase"/>
</dbReference>
<feature type="binding site" evidence="11">
    <location>
        <position position="159"/>
    </location>
    <ligand>
        <name>NAD(+)</name>
        <dbReference type="ChEBI" id="CHEBI:57540"/>
    </ligand>
</feature>
<dbReference type="Gene3D" id="2.40.50.140">
    <property type="entry name" value="Nucleic acid-binding proteins"/>
    <property type="match status" value="1"/>
</dbReference>
<evidence type="ECO:0000313" key="12">
    <source>
        <dbReference type="EMBL" id="AWV88105.1"/>
    </source>
</evidence>
<feature type="binding site" evidence="11">
    <location>
        <position position="436"/>
    </location>
    <ligand>
        <name>Zn(2+)</name>
        <dbReference type="ChEBI" id="CHEBI:29105"/>
    </ligand>
</feature>
<dbReference type="SUPFAM" id="SSF50249">
    <property type="entry name" value="Nucleic acid-binding proteins"/>
    <property type="match status" value="1"/>
</dbReference>
<feature type="binding site" evidence="11">
    <location>
        <position position="320"/>
    </location>
    <ligand>
        <name>NAD(+)</name>
        <dbReference type="ChEBI" id="CHEBI:57540"/>
    </ligand>
</feature>
<protein>
    <recommendedName>
        <fullName evidence="11">DNA ligase</fullName>
        <ecNumber evidence="11">6.5.1.2</ecNumber>
    </recommendedName>
    <alternativeName>
        <fullName evidence="11">Polydeoxyribonucleotide synthase [NAD(+)]</fullName>
    </alternativeName>
</protein>
<dbReference type="CDD" id="cd17748">
    <property type="entry name" value="BRCT_DNA_ligase_like"/>
    <property type="match status" value="1"/>
</dbReference>
<comment type="similarity">
    <text evidence="11">Belongs to the NAD-dependent DNA ligase family. LigA subfamily.</text>
</comment>
<feature type="binding site" evidence="11">
    <location>
        <position position="192"/>
    </location>
    <ligand>
        <name>NAD(+)</name>
        <dbReference type="ChEBI" id="CHEBI:57540"/>
    </ligand>
</feature>
<evidence type="ECO:0000256" key="7">
    <source>
        <dbReference type="ARBA" id="ARBA00022842"/>
    </source>
</evidence>
<evidence type="ECO:0000256" key="1">
    <source>
        <dbReference type="ARBA" id="ARBA00004067"/>
    </source>
</evidence>
<sequence>MGRTSGALKIPFKINVTTMSKLPPSSSWDKLSVSELEDAVAHHNRLYWVENNAEISDPEFDRLVEALRQKSPDSPILTAIGPAGAGLEEAAVQADALHDAHQVLHNPPMLSLDKCYDEETLLKWFDKFEGDVLVSPKVDGVAMCVRYGANGELLLAATRGSGRVGELITENAKQVGGVPHKVDAAGIEVRGEAYMPLSVFRADFAADYANPRNLTAGALKLKDAQAAKAYGIRFFAYDVLGVEFDTELEKMRWLAELGFDPVGSTIVSKDELQQNFERIDASQAHADFQMDGVVYRANLREEQLRLGYTGHHPRYSIAYKFQGDFGESTLREVHWNVSRTGAINPVGIVDPVTLSGAVVTRASLHNLAIMETLGGEQGLTLNSRVLMTRRGGVIPHLEKIIEAGEQPVTIPTECPGCGAPTYREADVLCADHLPGCRAERVRQLEHFASHMEIKGLGPKLLEQLYDSGLVSDPSDFYTLTREELTSLERVGTKTADTLLERIDQRRRVRAEHFLRALGINELGRHVSELLVETYPSLDAILAVPVEELVAIPTIGEVIAEHVTKGLAQKAELIESLRSKIELVFPEPKSESDADAPSDSPVAGRSFLFTGTLESMTRSEAQKRVRALSGDTPSSVLKSLDYLVIGDADYEKFEGGWRSGKLKKAERYNSEGSAISIIKETDFLALVDAADA</sequence>
<evidence type="ECO:0000256" key="3">
    <source>
        <dbReference type="ARBA" id="ARBA00022705"/>
    </source>
</evidence>
<dbReference type="InterPro" id="IPR013839">
    <property type="entry name" value="DNAligase_adenylation"/>
</dbReference>
<keyword evidence="13" id="KW-1185">Reference proteome</keyword>
<reference evidence="12 13" key="1">
    <citation type="submission" date="2018-06" db="EMBL/GenBank/DDBJ databases">
        <title>Lujinxingia sediminis gen. nov. sp. nov., a new facultative anaerobic member of the class Deltaproteobacteria, and proposal of Lujinxingaceae fam. nov.</title>
        <authorList>
            <person name="Guo L.-Y."/>
            <person name="Li C.-M."/>
            <person name="Wang S."/>
            <person name="Du Z.-J."/>
        </authorList>
    </citation>
    <scope>NUCLEOTIDE SEQUENCE [LARGE SCALE GENOMIC DNA]</scope>
    <source>
        <strain evidence="12 13">FA350</strain>
    </source>
</reference>
<dbReference type="InterPro" id="IPR012340">
    <property type="entry name" value="NA-bd_OB-fold"/>
</dbReference>
<dbReference type="SUPFAM" id="SSF47781">
    <property type="entry name" value="RuvA domain 2-like"/>
    <property type="match status" value="1"/>
</dbReference>
<feature type="binding site" evidence="11">
    <location>
        <begin position="111"/>
        <end position="112"/>
    </location>
    <ligand>
        <name>NAD(+)</name>
        <dbReference type="ChEBI" id="CHEBI:57540"/>
    </ligand>
</feature>
<dbReference type="HAMAP" id="MF_01588">
    <property type="entry name" value="DNA_ligase_A"/>
    <property type="match status" value="1"/>
</dbReference>
<keyword evidence="3 11" id="KW-0235">DNA replication</keyword>
<dbReference type="Gene3D" id="3.40.50.10190">
    <property type="entry name" value="BRCT domain"/>
    <property type="match status" value="1"/>
</dbReference>
<dbReference type="Pfam" id="PF14520">
    <property type="entry name" value="HHH_5"/>
    <property type="match status" value="1"/>
</dbReference>
<comment type="function">
    <text evidence="1 11">DNA ligase that catalyzes the formation of phosphodiester linkages between 5'-phosphoryl and 3'-hydroxyl groups in double-stranded DNA using NAD as a coenzyme and as the energy source for the reaction. It is essential for DNA replication and repair of damaged DNA.</text>
</comment>
<keyword evidence="7 11" id="KW-0460">Magnesium</keyword>
<dbReference type="GO" id="GO:0006260">
    <property type="term" value="P:DNA replication"/>
    <property type="evidence" value="ECO:0007669"/>
    <property type="project" value="UniProtKB-KW"/>
</dbReference>
<keyword evidence="2 11" id="KW-0436">Ligase</keyword>
<dbReference type="GO" id="GO:0006281">
    <property type="term" value="P:DNA repair"/>
    <property type="evidence" value="ECO:0007669"/>
    <property type="project" value="UniProtKB-KW"/>
</dbReference>
<evidence type="ECO:0000256" key="5">
    <source>
        <dbReference type="ARBA" id="ARBA00022763"/>
    </source>
</evidence>
<proteinExistence type="inferred from homology"/>
<dbReference type="GO" id="GO:0003677">
    <property type="term" value="F:DNA binding"/>
    <property type="evidence" value="ECO:0007669"/>
    <property type="project" value="InterPro"/>
</dbReference>
<dbReference type="InterPro" id="IPR004150">
    <property type="entry name" value="NAD_DNA_ligase_OB"/>
</dbReference>
<keyword evidence="5 11" id="KW-0227">DNA damage</keyword>
<dbReference type="Pfam" id="PF12826">
    <property type="entry name" value="HHH_2"/>
    <property type="match status" value="1"/>
</dbReference>
<keyword evidence="4 11" id="KW-0479">Metal-binding</keyword>
<dbReference type="InterPro" id="IPR036420">
    <property type="entry name" value="BRCT_dom_sf"/>
</dbReference>
<evidence type="ECO:0000313" key="13">
    <source>
        <dbReference type="Proteomes" id="UP000249799"/>
    </source>
</evidence>
<keyword evidence="11" id="KW-0464">Manganese</keyword>
<accession>A0A2Z4FH97</accession>
<dbReference type="Gene3D" id="3.30.470.30">
    <property type="entry name" value="DNA ligase/mRNA capping enzyme"/>
    <property type="match status" value="1"/>
</dbReference>
<dbReference type="NCBIfam" id="NF005932">
    <property type="entry name" value="PRK07956.1"/>
    <property type="match status" value="1"/>
</dbReference>
<dbReference type="AlphaFoldDB" id="A0A2Z4FH97"/>
<dbReference type="EC" id="6.5.1.2" evidence="11"/>
<dbReference type="InterPro" id="IPR041663">
    <property type="entry name" value="DisA/LigA_HHH"/>
</dbReference>
<dbReference type="InterPro" id="IPR013840">
    <property type="entry name" value="DNAligase_N"/>
</dbReference>
<dbReference type="InterPro" id="IPR001357">
    <property type="entry name" value="BRCT_dom"/>
</dbReference>
<dbReference type="Gene3D" id="1.10.287.610">
    <property type="entry name" value="Helix hairpin bin"/>
    <property type="match status" value="1"/>
</dbReference>
<keyword evidence="8 11" id="KW-0520">NAD</keyword>
<dbReference type="GO" id="GO:0003911">
    <property type="term" value="F:DNA ligase (NAD+) activity"/>
    <property type="evidence" value="ECO:0007669"/>
    <property type="project" value="UniProtKB-UniRule"/>
</dbReference>
<comment type="cofactor">
    <cofactor evidence="11">
        <name>Mg(2+)</name>
        <dbReference type="ChEBI" id="CHEBI:18420"/>
    </cofactor>
    <cofactor evidence="11">
        <name>Mn(2+)</name>
        <dbReference type="ChEBI" id="CHEBI:29035"/>
    </cofactor>
</comment>
<evidence type="ECO:0000256" key="6">
    <source>
        <dbReference type="ARBA" id="ARBA00022833"/>
    </source>
</evidence>
<dbReference type="InterPro" id="IPR010994">
    <property type="entry name" value="RuvA_2-like"/>
</dbReference>
<feature type="active site" description="N6-AMP-lysine intermediate" evidence="11">
    <location>
        <position position="137"/>
    </location>
</feature>
<keyword evidence="9 11" id="KW-0234">DNA repair</keyword>
<name>A0A2Z4FH97_9DELT</name>
<feature type="binding site" evidence="11">
    <location>
        <begin position="57"/>
        <end position="61"/>
    </location>
    <ligand>
        <name>NAD(+)</name>
        <dbReference type="ChEBI" id="CHEBI:57540"/>
    </ligand>
</feature>
<evidence type="ECO:0000256" key="10">
    <source>
        <dbReference type="ARBA" id="ARBA00034005"/>
    </source>
</evidence>
<feature type="binding site" evidence="11">
    <location>
        <position position="414"/>
    </location>
    <ligand>
        <name>Zn(2+)</name>
        <dbReference type="ChEBI" id="CHEBI:29105"/>
    </ligand>
</feature>
<dbReference type="PROSITE" id="PS50172">
    <property type="entry name" value="BRCT"/>
    <property type="match status" value="1"/>
</dbReference>
<dbReference type="OrthoDB" id="9759736at2"/>
<evidence type="ECO:0000256" key="9">
    <source>
        <dbReference type="ARBA" id="ARBA00023204"/>
    </source>
</evidence>